<sequence>MEPSKINRRRFLGTLGGAATGLGLASQATAHAQVTAQAQQTEPASPASGANRDVLTRTLPRTGEQLTTLGLGTFLTFDLKPGMNRDALRQVFERYVAAGGRVVDTSPLYGSAEVSVGQFMGEYAGSDGIFLANKVWATGEYLGDESHAEESLRQSRLRTWRDTINLMQCHSITNAPVIIPLMKAWKREGLIRHVGVTHHESAAQDQLTAIVEREDVDFVQTNYSIFNRAAERRLLPAAADKGVGVLINLPLEKARLMKVVEGRPLPGFAQEFGATSWAQLFLKWVMAHPAVTTVLCGTSNPDHMNDNLQAMTGALPDARMRARMVAHMETIPGFGSIGTMPWYPGKENMYAGLIREAQANAIRRLQ</sequence>
<dbReference type="PANTHER" id="PTHR43312:SF1">
    <property type="entry name" value="NADP-DEPENDENT OXIDOREDUCTASE DOMAIN-CONTAINING PROTEIN"/>
    <property type="match status" value="1"/>
</dbReference>
<feature type="region of interest" description="Disordered" evidence="1">
    <location>
        <begin position="33"/>
        <end position="52"/>
    </location>
</feature>
<dbReference type="Gene3D" id="3.20.20.100">
    <property type="entry name" value="NADP-dependent oxidoreductase domain"/>
    <property type="match status" value="1"/>
</dbReference>
<feature type="signal peptide" evidence="2">
    <location>
        <begin position="1"/>
        <end position="32"/>
    </location>
</feature>
<evidence type="ECO:0000313" key="4">
    <source>
        <dbReference type="EMBL" id="MFD2143642.1"/>
    </source>
</evidence>
<dbReference type="InterPro" id="IPR023210">
    <property type="entry name" value="NADP_OxRdtase_dom"/>
</dbReference>
<protein>
    <submittedName>
        <fullName evidence="4">Aldo/keto reductase</fullName>
    </submittedName>
</protein>
<dbReference type="SUPFAM" id="SSF51430">
    <property type="entry name" value="NAD(P)-linked oxidoreductase"/>
    <property type="match status" value="1"/>
</dbReference>
<feature type="domain" description="NADP-dependent oxidoreductase" evidence="3">
    <location>
        <begin position="69"/>
        <end position="320"/>
    </location>
</feature>
<dbReference type="InterPro" id="IPR053135">
    <property type="entry name" value="AKR2_Oxidoreductase"/>
</dbReference>
<evidence type="ECO:0000259" key="3">
    <source>
        <dbReference type="Pfam" id="PF00248"/>
    </source>
</evidence>
<evidence type="ECO:0000256" key="1">
    <source>
        <dbReference type="SAM" id="MobiDB-lite"/>
    </source>
</evidence>
<keyword evidence="5" id="KW-1185">Reference proteome</keyword>
<gene>
    <name evidence="4" type="ORF">ACFSNC_24940</name>
</gene>
<feature type="chain" id="PRO_5045182942" evidence="2">
    <location>
        <begin position="33"/>
        <end position="366"/>
    </location>
</feature>
<comment type="caution">
    <text evidence="4">The sequence shown here is derived from an EMBL/GenBank/DDBJ whole genome shotgun (WGS) entry which is preliminary data.</text>
</comment>
<dbReference type="PROSITE" id="PS51318">
    <property type="entry name" value="TAT"/>
    <property type="match status" value="1"/>
</dbReference>
<accession>A0ABW4Z596</accession>
<dbReference type="InterPro" id="IPR006311">
    <property type="entry name" value="TAT_signal"/>
</dbReference>
<keyword evidence="2" id="KW-0732">Signal</keyword>
<proteinExistence type="predicted"/>
<organism evidence="4 5">
    <name type="scientific">Ancylobacter oerskovii</name>
    <dbReference type="NCBI Taxonomy" id="459519"/>
    <lineage>
        <taxon>Bacteria</taxon>
        <taxon>Pseudomonadati</taxon>
        <taxon>Pseudomonadota</taxon>
        <taxon>Alphaproteobacteria</taxon>
        <taxon>Hyphomicrobiales</taxon>
        <taxon>Xanthobacteraceae</taxon>
        <taxon>Ancylobacter</taxon>
    </lineage>
</organism>
<dbReference type="InterPro" id="IPR036812">
    <property type="entry name" value="NAD(P)_OxRdtase_dom_sf"/>
</dbReference>
<dbReference type="EMBL" id="JBHUHD010000004">
    <property type="protein sequence ID" value="MFD2143642.1"/>
    <property type="molecule type" value="Genomic_DNA"/>
</dbReference>
<dbReference type="Proteomes" id="UP001597299">
    <property type="component" value="Unassembled WGS sequence"/>
</dbReference>
<name>A0ABW4Z596_9HYPH</name>
<reference evidence="5" key="1">
    <citation type="journal article" date="2019" name="Int. J. Syst. Evol. Microbiol.">
        <title>The Global Catalogue of Microorganisms (GCM) 10K type strain sequencing project: providing services to taxonomists for standard genome sequencing and annotation.</title>
        <authorList>
            <consortium name="The Broad Institute Genomics Platform"/>
            <consortium name="The Broad Institute Genome Sequencing Center for Infectious Disease"/>
            <person name="Wu L."/>
            <person name="Ma J."/>
        </authorList>
    </citation>
    <scope>NUCLEOTIDE SEQUENCE [LARGE SCALE GENOMIC DNA]</scope>
    <source>
        <strain evidence="5">CCM 7435</strain>
    </source>
</reference>
<dbReference type="RefSeq" id="WP_213351075.1">
    <property type="nucleotide sequence ID" value="NZ_JAHBGB010000003.1"/>
</dbReference>
<dbReference type="CDD" id="cd19095">
    <property type="entry name" value="AKR_PA4992-like"/>
    <property type="match status" value="1"/>
</dbReference>
<dbReference type="Pfam" id="PF00248">
    <property type="entry name" value="Aldo_ket_red"/>
    <property type="match status" value="1"/>
</dbReference>
<evidence type="ECO:0000256" key="2">
    <source>
        <dbReference type="SAM" id="SignalP"/>
    </source>
</evidence>
<evidence type="ECO:0000313" key="5">
    <source>
        <dbReference type="Proteomes" id="UP001597299"/>
    </source>
</evidence>
<dbReference type="PANTHER" id="PTHR43312">
    <property type="entry name" value="D-THREO-ALDOSE 1-DEHYDROGENASE"/>
    <property type="match status" value="1"/>
</dbReference>